<keyword evidence="1" id="KW-0472">Membrane</keyword>
<feature type="transmembrane region" description="Helical" evidence="1">
    <location>
        <begin position="38"/>
        <end position="62"/>
    </location>
</feature>
<proteinExistence type="predicted"/>
<dbReference type="RefSeq" id="WP_012923935.1">
    <property type="nucleotide sequence ID" value="NC_013729.1"/>
</dbReference>
<accession>D2PX02</accession>
<organism evidence="2 3">
    <name type="scientific">Kribbella flavida (strain DSM 17836 / JCM 10339 / NBRC 14399)</name>
    <dbReference type="NCBI Taxonomy" id="479435"/>
    <lineage>
        <taxon>Bacteria</taxon>
        <taxon>Bacillati</taxon>
        <taxon>Actinomycetota</taxon>
        <taxon>Actinomycetes</taxon>
        <taxon>Propionibacteriales</taxon>
        <taxon>Kribbellaceae</taxon>
        <taxon>Kribbella</taxon>
    </lineage>
</organism>
<keyword evidence="3" id="KW-1185">Reference proteome</keyword>
<evidence type="ECO:0000313" key="3">
    <source>
        <dbReference type="Proteomes" id="UP000007967"/>
    </source>
</evidence>
<protein>
    <submittedName>
        <fullName evidence="2">Uncharacterized protein</fullName>
    </submittedName>
</protein>
<sequence length="391" mass="41682">MNNLLTPRPERDLPRHELHRAELLTAIDQDLVTPRRRYAAPLAAAAAVLLLITGLAVALPALRDKDVPAAGSPGIESLKVPYVTSEGDRRTLHDGDRTVSLDRVGAIQVHARLAEGWLVTKSGTPDRPRSAQLGVLSVDGRFQQRGPNFGQGPVALSPSRDQVAMIVGSRVVVVDLASNRQTASLPATGPTLIQGWTAAGVWIQQAAAGDPDLRLWQPGSPPRRPKIEGLEWFEVPHGTTDRVIAKIRKGNQSCARVLAPRPGDRFQMLREVCGGHVPLSTGLTPDGKKLVILNLRTVVDVDSGTSVALSALPVHDGAAIFEGNGHFVVSRTGLVVKAKATPDPSTGETPTDGFLPVEQLIARCELVTGNCTKLLQRTAPPSGPNVYLGRP</sequence>
<dbReference type="InterPro" id="IPR011044">
    <property type="entry name" value="Quino_amine_DH_bsu"/>
</dbReference>
<dbReference type="SUPFAM" id="SSF50969">
    <property type="entry name" value="YVTN repeat-like/Quinoprotein amine dehydrogenase"/>
    <property type="match status" value="1"/>
</dbReference>
<keyword evidence="1" id="KW-0812">Transmembrane</keyword>
<dbReference type="KEGG" id="kfl:Kfla_6384"/>
<dbReference type="STRING" id="479435.Kfla_6384"/>
<dbReference type="AlphaFoldDB" id="D2PX02"/>
<dbReference type="EMBL" id="CP001736">
    <property type="protein sequence ID" value="ADB35382.1"/>
    <property type="molecule type" value="Genomic_DNA"/>
</dbReference>
<dbReference type="HOGENOM" id="CLU_705531_0_0_11"/>
<reference evidence="2 3" key="2">
    <citation type="journal article" date="2010" name="Stand. Genomic Sci.">
        <title>Complete genome sequence of Kribbella flavida type strain (IFO 14399).</title>
        <authorList>
            <person name="Pukall R."/>
            <person name="Lapidus A."/>
            <person name="Glavina Del Rio T."/>
            <person name="Copeland A."/>
            <person name="Tice H."/>
            <person name="Cheng J.-F."/>
            <person name="Lucas S."/>
            <person name="Chen F."/>
            <person name="Nolan M."/>
            <person name="LaButti K."/>
            <person name="Pati A."/>
            <person name="Ivanova N."/>
            <person name="Mavrommatis K."/>
            <person name="Mikhailova N."/>
            <person name="Pitluck S."/>
            <person name="Bruce D."/>
            <person name="Goodwin L."/>
            <person name="Land M."/>
            <person name="Hauser L."/>
            <person name="Chang Y.-J."/>
            <person name="Jeffries C.D."/>
            <person name="Chen A."/>
            <person name="Palaniappan K."/>
            <person name="Chain P."/>
            <person name="Rohde M."/>
            <person name="Goeker M."/>
            <person name="Bristow J."/>
            <person name="Eisen J.A."/>
            <person name="Markowitz V."/>
            <person name="Hugenholtz P."/>
            <person name="Kyrpides N.C."/>
            <person name="Klenk H.-P."/>
            <person name="Brettin T."/>
        </authorList>
    </citation>
    <scope>NUCLEOTIDE SEQUENCE [LARGE SCALE GENOMIC DNA]</scope>
    <source>
        <strain evidence="3">DSM 17836 / JCM 10339 / NBRC 14399</strain>
    </source>
</reference>
<evidence type="ECO:0000256" key="1">
    <source>
        <dbReference type="SAM" id="Phobius"/>
    </source>
</evidence>
<name>D2PX02_KRIFD</name>
<gene>
    <name evidence="2" type="ordered locus">Kfla_6384</name>
</gene>
<keyword evidence="1" id="KW-1133">Transmembrane helix</keyword>
<evidence type="ECO:0000313" key="2">
    <source>
        <dbReference type="EMBL" id="ADB35382.1"/>
    </source>
</evidence>
<dbReference type="Proteomes" id="UP000007967">
    <property type="component" value="Chromosome"/>
</dbReference>
<reference evidence="3" key="1">
    <citation type="submission" date="2009-09" db="EMBL/GenBank/DDBJ databases">
        <title>The complete genome of Kribbella flavida DSM 17836.</title>
        <authorList>
            <consortium name="US DOE Joint Genome Institute (JGI-PGF)"/>
            <person name="Lucas S."/>
            <person name="Copeland A."/>
            <person name="Lapidus A."/>
            <person name="Glavina del Rio T."/>
            <person name="Dalin E."/>
            <person name="Tice H."/>
            <person name="Bruce D."/>
            <person name="Goodwin L."/>
            <person name="Pitluck S."/>
            <person name="Kyrpides N."/>
            <person name="Mavromatis K."/>
            <person name="Ivanova N."/>
            <person name="Saunders E."/>
            <person name="Brettin T."/>
            <person name="Detter J.C."/>
            <person name="Han C."/>
            <person name="Larimer F."/>
            <person name="Land M."/>
            <person name="Hauser L."/>
            <person name="Markowitz V."/>
            <person name="Cheng J.-F."/>
            <person name="Hugenholtz P."/>
            <person name="Woyke T."/>
            <person name="Wu D."/>
            <person name="Pukall R."/>
            <person name="Klenk H.-P."/>
            <person name="Eisen J.A."/>
        </authorList>
    </citation>
    <scope>NUCLEOTIDE SEQUENCE [LARGE SCALE GENOMIC DNA]</scope>
    <source>
        <strain evidence="3">DSM 17836 / JCM 10339 / NBRC 14399</strain>
    </source>
</reference>